<gene>
    <name evidence="1" type="ORF">ERS852491_01325</name>
</gene>
<name>A0A174CHB2_9FIRM</name>
<dbReference type="OrthoDB" id="1758052at2"/>
<sequence length="200" mass="23121">MGFLTDIPATRIPTDKAAVFVIPAFDVVLEVQQLFREEKLTEWEKLDTALKMLVKNEWNLKLFSANEKAELLNEIYNRCISMKRRPEIRKNPVPILDFEEDGEYIYASFMQDYGLDLIDMQGQLSWRKFIALFDGLSDDTKIKRVMKIRSMEMPPFNGKNQKQIQELSELKSYYALPVRGNGGQRGLDALFAALEGMAKQ</sequence>
<dbReference type="AlphaFoldDB" id="A0A174CHB2"/>
<protein>
    <submittedName>
        <fullName evidence="1">Bacteriophage Gp15 protein</fullName>
    </submittedName>
</protein>
<reference evidence="1 2" key="1">
    <citation type="submission" date="2015-09" db="EMBL/GenBank/DDBJ databases">
        <authorList>
            <consortium name="Pathogen Informatics"/>
        </authorList>
    </citation>
    <scope>NUCLEOTIDE SEQUENCE [LARGE SCALE GENOMIC DNA]</scope>
    <source>
        <strain evidence="1 2">2789STDY5834876</strain>
    </source>
</reference>
<dbReference type="EMBL" id="CYZU01000009">
    <property type="protein sequence ID" value="CUO11579.1"/>
    <property type="molecule type" value="Genomic_DNA"/>
</dbReference>
<proteinExistence type="predicted"/>
<organism evidence="1 2">
    <name type="scientific">Faecalicatena contorta</name>
    <dbReference type="NCBI Taxonomy" id="39482"/>
    <lineage>
        <taxon>Bacteria</taxon>
        <taxon>Bacillati</taxon>
        <taxon>Bacillota</taxon>
        <taxon>Clostridia</taxon>
        <taxon>Lachnospirales</taxon>
        <taxon>Lachnospiraceae</taxon>
        <taxon>Faecalicatena</taxon>
    </lineage>
</organism>
<dbReference type="InterPro" id="IPR009660">
    <property type="entry name" value="Phage_A500_Gp15"/>
</dbReference>
<dbReference type="Proteomes" id="UP000095544">
    <property type="component" value="Unassembled WGS sequence"/>
</dbReference>
<accession>A0A174CHB2</accession>
<dbReference type="Pfam" id="PF06854">
    <property type="entry name" value="Phage_Gp15"/>
    <property type="match status" value="1"/>
</dbReference>
<dbReference type="RefSeq" id="WP_050639593.1">
    <property type="nucleotide sequence ID" value="NZ_CABKUE010000007.1"/>
</dbReference>
<dbReference type="STRING" id="39482.ERS852491_01325"/>
<evidence type="ECO:0000313" key="2">
    <source>
        <dbReference type="Proteomes" id="UP000095544"/>
    </source>
</evidence>
<evidence type="ECO:0000313" key="1">
    <source>
        <dbReference type="EMBL" id="CUO11579.1"/>
    </source>
</evidence>